<dbReference type="EMBL" id="VLLE01000006">
    <property type="protein sequence ID" value="TWI79079.1"/>
    <property type="molecule type" value="Genomic_DNA"/>
</dbReference>
<sequence>MPPVFWEGKGNGKQQTEKFLQKKYQDFYKKVESKKKPSVCGGLLNDFLEIVLLFFFSL</sequence>
<evidence type="ECO:0000313" key="1">
    <source>
        <dbReference type="EMBL" id="TWI79079.1"/>
    </source>
</evidence>
<proteinExistence type="predicted"/>
<accession>A0A562SCM5</accession>
<gene>
    <name evidence="1" type="ORF">IQ13_3477</name>
</gene>
<comment type="caution">
    <text evidence="1">The sequence shown here is derived from an EMBL/GenBank/DDBJ whole genome shotgun (WGS) entry which is preliminary data.</text>
</comment>
<protein>
    <submittedName>
        <fullName evidence="1">Uncharacterized protein</fullName>
    </submittedName>
</protein>
<name>A0A562SCM5_9BACT</name>
<dbReference type="Proteomes" id="UP000316167">
    <property type="component" value="Unassembled WGS sequence"/>
</dbReference>
<reference evidence="1 2" key="1">
    <citation type="journal article" date="2015" name="Stand. Genomic Sci.">
        <title>Genomic Encyclopedia of Bacterial and Archaeal Type Strains, Phase III: the genomes of soil and plant-associated and newly described type strains.</title>
        <authorList>
            <person name="Whitman W.B."/>
            <person name="Woyke T."/>
            <person name="Klenk H.P."/>
            <person name="Zhou Y."/>
            <person name="Lilburn T.G."/>
            <person name="Beck B.J."/>
            <person name="De Vos P."/>
            <person name="Vandamme P."/>
            <person name="Eisen J.A."/>
            <person name="Garrity G."/>
            <person name="Hugenholtz P."/>
            <person name="Kyrpides N.C."/>
        </authorList>
    </citation>
    <scope>NUCLEOTIDE SEQUENCE [LARGE SCALE GENOMIC DNA]</scope>
    <source>
        <strain evidence="1 2">CGMCC 1.7271</strain>
    </source>
</reference>
<evidence type="ECO:0000313" key="2">
    <source>
        <dbReference type="Proteomes" id="UP000316167"/>
    </source>
</evidence>
<organism evidence="1 2">
    <name type="scientific">Lacibacter cauensis</name>
    <dbReference type="NCBI Taxonomy" id="510947"/>
    <lineage>
        <taxon>Bacteria</taxon>
        <taxon>Pseudomonadati</taxon>
        <taxon>Bacteroidota</taxon>
        <taxon>Chitinophagia</taxon>
        <taxon>Chitinophagales</taxon>
        <taxon>Chitinophagaceae</taxon>
        <taxon>Lacibacter</taxon>
    </lineage>
</organism>
<dbReference type="AlphaFoldDB" id="A0A562SCM5"/>
<keyword evidence="2" id="KW-1185">Reference proteome</keyword>